<feature type="transmembrane region" description="Helical" evidence="10">
    <location>
        <begin position="135"/>
        <end position="159"/>
    </location>
</feature>
<reference evidence="11 12" key="1">
    <citation type="submission" date="2023-11" db="EMBL/GenBank/DDBJ databases">
        <title>Actinomadura monticuli sp. nov., isolated from volcanic ash.</title>
        <authorList>
            <person name="Lee S.D."/>
            <person name="Yang H."/>
            <person name="Kim I.S."/>
        </authorList>
    </citation>
    <scope>NUCLEOTIDE SEQUENCE [LARGE SCALE GENOMIC DNA]</scope>
    <source>
        <strain evidence="11 12">DSM 45346</strain>
    </source>
</reference>
<dbReference type="PRINTS" id="PR00762">
    <property type="entry name" value="CLCHANNEL"/>
</dbReference>
<dbReference type="Proteomes" id="UP001569904">
    <property type="component" value="Unassembled WGS sequence"/>
</dbReference>
<keyword evidence="12" id="KW-1185">Reference proteome</keyword>
<evidence type="ECO:0000256" key="1">
    <source>
        <dbReference type="ARBA" id="ARBA00004141"/>
    </source>
</evidence>
<dbReference type="PANTHER" id="PTHR43427">
    <property type="entry name" value="CHLORIDE CHANNEL PROTEIN CLC-E"/>
    <property type="match status" value="1"/>
</dbReference>
<feature type="transmembrane region" description="Helical" evidence="10">
    <location>
        <begin position="279"/>
        <end position="297"/>
    </location>
</feature>
<dbReference type="PANTHER" id="PTHR43427:SF6">
    <property type="entry name" value="CHLORIDE CHANNEL PROTEIN CLC-E"/>
    <property type="match status" value="1"/>
</dbReference>
<dbReference type="InterPro" id="IPR001807">
    <property type="entry name" value="ClC"/>
</dbReference>
<feature type="transmembrane region" description="Helical" evidence="10">
    <location>
        <begin position="249"/>
        <end position="267"/>
    </location>
</feature>
<accession>A0ABV4QN95</accession>
<evidence type="ECO:0000313" key="12">
    <source>
        <dbReference type="Proteomes" id="UP001569904"/>
    </source>
</evidence>
<keyword evidence="4 10" id="KW-1133">Transmembrane helix</keyword>
<comment type="subcellular location">
    <subcellularLocation>
        <location evidence="1">Membrane</location>
        <topology evidence="1">Multi-pass membrane protein</topology>
    </subcellularLocation>
</comment>
<feature type="transmembrane region" description="Helical" evidence="10">
    <location>
        <begin position="309"/>
        <end position="333"/>
    </location>
</feature>
<dbReference type="EMBL" id="JAXCEH010000001">
    <property type="protein sequence ID" value="MFA1552066.1"/>
    <property type="molecule type" value="Genomic_DNA"/>
</dbReference>
<comment type="caution">
    <text evidence="11">The sequence shown here is derived from an EMBL/GenBank/DDBJ whole genome shotgun (WGS) entry which is preliminary data.</text>
</comment>
<dbReference type="RefSeq" id="WP_207946063.1">
    <property type="nucleotide sequence ID" value="NZ_JAXCEH010000001.1"/>
</dbReference>
<keyword evidence="9" id="KW-0407">Ion channel</keyword>
<evidence type="ECO:0000256" key="3">
    <source>
        <dbReference type="ARBA" id="ARBA00022692"/>
    </source>
</evidence>
<keyword evidence="3 10" id="KW-0812">Transmembrane</keyword>
<feature type="transmembrane region" description="Helical" evidence="10">
    <location>
        <begin position="374"/>
        <end position="393"/>
    </location>
</feature>
<evidence type="ECO:0000256" key="9">
    <source>
        <dbReference type="ARBA" id="ARBA00023303"/>
    </source>
</evidence>
<name>A0ABV4QN95_9ACTN</name>
<dbReference type="SUPFAM" id="SSF81340">
    <property type="entry name" value="Clc chloride channel"/>
    <property type="match status" value="1"/>
</dbReference>
<protein>
    <submittedName>
        <fullName evidence="11">Chloride channel protein</fullName>
    </submittedName>
</protein>
<feature type="transmembrane region" description="Helical" evidence="10">
    <location>
        <begin position="171"/>
        <end position="191"/>
    </location>
</feature>
<keyword evidence="7" id="KW-0869">Chloride channel</keyword>
<evidence type="ECO:0000256" key="7">
    <source>
        <dbReference type="ARBA" id="ARBA00023173"/>
    </source>
</evidence>
<evidence type="ECO:0000313" key="11">
    <source>
        <dbReference type="EMBL" id="MFA1552066.1"/>
    </source>
</evidence>
<sequence length="418" mass="42399">MSGGVLAGLVGGAFRRSLVLADDYRDQLFAWARLGSLWRWVVPVLVAVAAVALARLIVRRVPESSGSGVQRVEAELRTTVRPVRIALLPAKFVGGLLSIGAGMALGREGPTVQMGASLGAELARRARLSPPEVRVLTAATAGAGLAVAFSAPVGGALFVFEEVAHAFRVRLVLTTVAAVAAAIAASSLVIGTRPVFSVGRVPMEPLRTLPAYVVLGLLLGAAGVAYNRLTILLLNGVEGLRGLAPEAKAALIGGVVGLIGIGAPELIGGGESLGQDVLAGGNALGYLGIVLVIRWFLGPLCYSAGTPGGLFAPLLLVGAAAGSLFAGSLHAVLPSLGMASTAGAIVGMSTFFTAVVRAPLTGVVLIVEMTATTSLIVPMLLAAMAALISTTLLNGPPIYDTLRQRMRDPAAGPHGTGR</sequence>
<evidence type="ECO:0000256" key="5">
    <source>
        <dbReference type="ARBA" id="ARBA00023065"/>
    </source>
</evidence>
<feature type="transmembrane region" description="Helical" evidence="10">
    <location>
        <begin position="37"/>
        <end position="58"/>
    </location>
</feature>
<evidence type="ECO:0000256" key="8">
    <source>
        <dbReference type="ARBA" id="ARBA00023214"/>
    </source>
</evidence>
<feature type="transmembrane region" description="Helical" evidence="10">
    <location>
        <begin position="345"/>
        <end position="367"/>
    </location>
</feature>
<dbReference type="InterPro" id="IPR014743">
    <property type="entry name" value="Cl-channel_core"/>
</dbReference>
<feature type="transmembrane region" description="Helical" evidence="10">
    <location>
        <begin position="85"/>
        <end position="105"/>
    </location>
</feature>
<proteinExistence type="predicted"/>
<evidence type="ECO:0000256" key="4">
    <source>
        <dbReference type="ARBA" id="ARBA00022989"/>
    </source>
</evidence>
<evidence type="ECO:0000256" key="10">
    <source>
        <dbReference type="SAM" id="Phobius"/>
    </source>
</evidence>
<gene>
    <name evidence="11" type="ORF">SM436_00025</name>
</gene>
<keyword evidence="8" id="KW-0868">Chloride</keyword>
<evidence type="ECO:0000256" key="2">
    <source>
        <dbReference type="ARBA" id="ARBA00022448"/>
    </source>
</evidence>
<evidence type="ECO:0000256" key="6">
    <source>
        <dbReference type="ARBA" id="ARBA00023136"/>
    </source>
</evidence>
<keyword evidence="6 10" id="KW-0472">Membrane</keyword>
<organism evidence="11 12">
    <name type="scientific">Actinomadura chokoriensis</name>
    <dbReference type="NCBI Taxonomy" id="454156"/>
    <lineage>
        <taxon>Bacteria</taxon>
        <taxon>Bacillati</taxon>
        <taxon>Actinomycetota</taxon>
        <taxon>Actinomycetes</taxon>
        <taxon>Streptosporangiales</taxon>
        <taxon>Thermomonosporaceae</taxon>
        <taxon>Actinomadura</taxon>
    </lineage>
</organism>
<feature type="transmembrane region" description="Helical" evidence="10">
    <location>
        <begin position="211"/>
        <end position="237"/>
    </location>
</feature>
<dbReference type="Pfam" id="PF00654">
    <property type="entry name" value="Voltage_CLC"/>
    <property type="match status" value="1"/>
</dbReference>
<keyword evidence="5" id="KW-0406">Ion transport</keyword>
<keyword evidence="2" id="KW-0813">Transport</keyword>
<dbReference type="Gene3D" id="1.10.3080.10">
    <property type="entry name" value="Clc chloride channel"/>
    <property type="match status" value="1"/>
</dbReference>
<dbReference type="InterPro" id="IPR050368">
    <property type="entry name" value="ClC-type_chloride_channel"/>
</dbReference>